<keyword evidence="1" id="KW-0812">Transmembrane</keyword>
<dbReference type="OrthoDB" id="2654453at2759"/>
<keyword evidence="1" id="KW-0472">Membrane</keyword>
<evidence type="ECO:0000256" key="1">
    <source>
        <dbReference type="SAM" id="Phobius"/>
    </source>
</evidence>
<organism evidence="2 3">
    <name type="scientific">Rhodocollybia butyracea</name>
    <dbReference type="NCBI Taxonomy" id="206335"/>
    <lineage>
        <taxon>Eukaryota</taxon>
        <taxon>Fungi</taxon>
        <taxon>Dikarya</taxon>
        <taxon>Basidiomycota</taxon>
        <taxon>Agaricomycotina</taxon>
        <taxon>Agaricomycetes</taxon>
        <taxon>Agaricomycetidae</taxon>
        <taxon>Agaricales</taxon>
        <taxon>Marasmiineae</taxon>
        <taxon>Omphalotaceae</taxon>
        <taxon>Rhodocollybia</taxon>
    </lineage>
</organism>
<keyword evidence="3" id="KW-1185">Reference proteome</keyword>
<accession>A0A9P5U0A6</accession>
<protein>
    <submittedName>
        <fullName evidence="2">Uncharacterized protein</fullName>
    </submittedName>
</protein>
<sequence>MAYDTTSGQLAVVQWAEAIHRFVVDIGMIPRILKLVTIAKHWPQAVTPRQVGVRGPKLWSFRREDGVIYILSDKGKILKSKMTGMIIGHAVVNTKEDAVILNDFLEGVALMKLAGTERVKTFETVELNGVPLIIVGRLGENIGKTKIQIWEKVVAAPVSRNTARREEGRWLLLIALSCILVFENILCGFGDAHFRKFQY</sequence>
<proteinExistence type="predicted"/>
<feature type="transmembrane region" description="Helical" evidence="1">
    <location>
        <begin position="170"/>
        <end position="189"/>
    </location>
</feature>
<evidence type="ECO:0000313" key="2">
    <source>
        <dbReference type="EMBL" id="KAF9061217.1"/>
    </source>
</evidence>
<comment type="caution">
    <text evidence="2">The sequence shown here is derived from an EMBL/GenBank/DDBJ whole genome shotgun (WGS) entry which is preliminary data.</text>
</comment>
<keyword evidence="1" id="KW-1133">Transmembrane helix</keyword>
<evidence type="ECO:0000313" key="3">
    <source>
        <dbReference type="Proteomes" id="UP000772434"/>
    </source>
</evidence>
<reference evidence="2" key="1">
    <citation type="submission" date="2020-11" db="EMBL/GenBank/DDBJ databases">
        <authorList>
            <consortium name="DOE Joint Genome Institute"/>
            <person name="Ahrendt S."/>
            <person name="Riley R."/>
            <person name="Andreopoulos W."/>
            <person name="Labutti K."/>
            <person name="Pangilinan J."/>
            <person name="Ruiz-Duenas F.J."/>
            <person name="Barrasa J.M."/>
            <person name="Sanchez-Garcia M."/>
            <person name="Camarero S."/>
            <person name="Miyauchi S."/>
            <person name="Serrano A."/>
            <person name="Linde D."/>
            <person name="Babiker R."/>
            <person name="Drula E."/>
            <person name="Ayuso-Fernandez I."/>
            <person name="Pacheco R."/>
            <person name="Padilla G."/>
            <person name="Ferreira P."/>
            <person name="Barriuso J."/>
            <person name="Kellner H."/>
            <person name="Castanera R."/>
            <person name="Alfaro M."/>
            <person name="Ramirez L."/>
            <person name="Pisabarro A.G."/>
            <person name="Kuo A."/>
            <person name="Tritt A."/>
            <person name="Lipzen A."/>
            <person name="He G."/>
            <person name="Yan M."/>
            <person name="Ng V."/>
            <person name="Cullen D."/>
            <person name="Martin F."/>
            <person name="Rosso M.-N."/>
            <person name="Henrissat B."/>
            <person name="Hibbett D."/>
            <person name="Martinez A.T."/>
            <person name="Grigoriev I.V."/>
        </authorList>
    </citation>
    <scope>NUCLEOTIDE SEQUENCE</scope>
    <source>
        <strain evidence="2">AH 40177</strain>
    </source>
</reference>
<dbReference type="EMBL" id="JADNRY010000210">
    <property type="protein sequence ID" value="KAF9061217.1"/>
    <property type="molecule type" value="Genomic_DNA"/>
</dbReference>
<name>A0A9P5U0A6_9AGAR</name>
<dbReference type="AlphaFoldDB" id="A0A9P5U0A6"/>
<dbReference type="Proteomes" id="UP000772434">
    <property type="component" value="Unassembled WGS sequence"/>
</dbReference>
<gene>
    <name evidence="2" type="ORF">BDP27DRAFT_1369857</name>
</gene>